<comment type="cofactor">
    <cofactor evidence="1">
        <name>Mg(2+)</name>
        <dbReference type="ChEBI" id="CHEBI:18420"/>
    </cofactor>
</comment>
<dbReference type="Proteomes" id="UP000019102">
    <property type="component" value="Unassembled WGS sequence"/>
</dbReference>
<dbReference type="GO" id="GO:0046872">
    <property type="term" value="F:metal ion binding"/>
    <property type="evidence" value="ECO:0007669"/>
    <property type="project" value="UniProtKB-KW"/>
</dbReference>
<reference evidence="15 16" key="1">
    <citation type="journal article" date="2014" name="Genome Announc.">
        <title>Draft Genome Sequence of the Boron-Tolerant and Moderately Halotolerant Bacterium Gracilibacillus boraciitolerans JCM 21714T.</title>
        <authorList>
            <person name="Ahmed I."/>
            <person name="Oshima K."/>
            <person name="Suda W."/>
            <person name="Kitamura K."/>
            <person name="Iida T."/>
            <person name="Ohmori Y."/>
            <person name="Fujiwara T."/>
            <person name="Hattori M."/>
            <person name="Ohkuma M."/>
        </authorList>
    </citation>
    <scope>NUCLEOTIDE SEQUENCE [LARGE SCALE GENOMIC DNA]</scope>
    <source>
        <strain evidence="15 16">JCM 21714</strain>
    </source>
</reference>
<evidence type="ECO:0000256" key="7">
    <source>
        <dbReference type="ARBA" id="ARBA00022842"/>
    </source>
</evidence>
<dbReference type="GO" id="GO:0004519">
    <property type="term" value="F:endonuclease activity"/>
    <property type="evidence" value="ECO:0007669"/>
    <property type="project" value="UniProtKB-UniRule"/>
</dbReference>
<sequence length="546" mass="65105">MLVDEERPYRNKDGDYSGVLLRSDIKKEIVAIFDKQRELGNPFARDEHRDQYVKIWESQRPFASKEDIFAKIGNCSLEKNEKRAPKATYSFSKFRALDKLNRLHIINDSVNKQKLSFEERELVMKKIFSKQKATYHDIRKTLKLSDDEKFSEVYYDEQETLAKNEKIDFISMKEQYEIRQVIKKEVGKQQLDELSPIDFDTFGYALTVFKNDEDIRDYLKNEFITSKKRPMKNLANNRYDDELIEALLKLSFSKFSHLSLKALDKILPFMEQGKYYTEAITNAGYNLQEKRDLPKQRLLPVIPEDEIRNPVVMRALTQTRKVLNSMIKKYGSPHHLYIELAREMGRNHKDRRDIEKAFNHNRAINEEAKKEISNLMPGKSDITGHDILKMKLWQEQRERCMYSRQPITTDRLLEPGYVQVDHIIPYSRSFNDSNHNKVLVLSDQNQGKKNKTPYEWFGYDEDRWNDFCTYVDNLPITRKKKQHLKNKSFTRTEEEFRDRHLNDTRYITRFLKNYIEETLHFDSKSKQNVYPVNGAYTAVLRKRWGF</sequence>
<feature type="domain" description="HNH Cas9-type" evidence="14">
    <location>
        <begin position="347"/>
        <end position="501"/>
    </location>
</feature>
<keyword evidence="16" id="KW-1185">Reference proteome</keyword>
<keyword evidence="8" id="KW-0694">RNA-binding</keyword>
<keyword evidence="6 13" id="KW-0378">Hydrolase</keyword>
<comment type="caution">
    <text evidence="15">The sequence shown here is derived from an EMBL/GenBank/DDBJ whole genome shotgun (WGS) entry which is preliminary data.</text>
</comment>
<evidence type="ECO:0000259" key="14">
    <source>
        <dbReference type="PROSITE" id="PS51749"/>
    </source>
</evidence>
<dbReference type="STRING" id="1298598.JCM21714_2229"/>
<keyword evidence="5 13" id="KW-0255">Endonuclease</keyword>
<comment type="similarity">
    <text evidence="2">Belongs to the CRISPR-associated protein Cas9 family. Subtype II-A subfamily.</text>
</comment>
<gene>
    <name evidence="15" type="ORF">JCM21714_2229</name>
</gene>
<dbReference type="AlphaFoldDB" id="W4VJ47"/>
<dbReference type="InterPro" id="IPR033114">
    <property type="entry name" value="HNH_CAS9"/>
</dbReference>
<keyword evidence="11" id="KW-0464">Manganese</keyword>
<proteinExistence type="inferred from homology"/>
<evidence type="ECO:0000256" key="11">
    <source>
        <dbReference type="ARBA" id="ARBA00023211"/>
    </source>
</evidence>
<evidence type="ECO:0000256" key="9">
    <source>
        <dbReference type="ARBA" id="ARBA00023118"/>
    </source>
</evidence>
<dbReference type="Pfam" id="PF18541">
    <property type="entry name" value="RuvC_III"/>
    <property type="match status" value="1"/>
</dbReference>
<dbReference type="Pfam" id="PF18470">
    <property type="entry name" value="Cas9_a"/>
    <property type="match status" value="1"/>
</dbReference>
<keyword evidence="4" id="KW-0479">Metal-binding</keyword>
<dbReference type="InterPro" id="IPR040619">
    <property type="entry name" value="Cas9_alpha-helical_lobe"/>
</dbReference>
<name>W4VJ47_9BACI</name>
<evidence type="ECO:0000256" key="6">
    <source>
        <dbReference type="ARBA" id="ARBA00022801"/>
    </source>
</evidence>
<evidence type="ECO:0000313" key="16">
    <source>
        <dbReference type="Proteomes" id="UP000019102"/>
    </source>
</evidence>
<evidence type="ECO:0000256" key="4">
    <source>
        <dbReference type="ARBA" id="ARBA00022723"/>
    </source>
</evidence>
<evidence type="ECO:0000313" key="15">
    <source>
        <dbReference type="EMBL" id="GAE93176.1"/>
    </source>
</evidence>
<dbReference type="InterPro" id="IPR036397">
    <property type="entry name" value="RNaseH_sf"/>
</dbReference>
<evidence type="ECO:0000256" key="10">
    <source>
        <dbReference type="ARBA" id="ARBA00023125"/>
    </source>
</evidence>
<dbReference type="eggNOG" id="COG3513">
    <property type="taxonomic scope" value="Bacteria"/>
</dbReference>
<organism evidence="15 16">
    <name type="scientific">Gracilibacillus boraciitolerans JCM 21714</name>
    <dbReference type="NCBI Taxonomy" id="1298598"/>
    <lineage>
        <taxon>Bacteria</taxon>
        <taxon>Bacillati</taxon>
        <taxon>Bacillota</taxon>
        <taxon>Bacilli</taxon>
        <taxon>Bacillales</taxon>
        <taxon>Bacillaceae</taxon>
        <taxon>Gracilibacillus</taxon>
    </lineage>
</organism>
<evidence type="ECO:0000256" key="5">
    <source>
        <dbReference type="ARBA" id="ARBA00022759"/>
    </source>
</evidence>
<dbReference type="GO" id="GO:0003677">
    <property type="term" value="F:DNA binding"/>
    <property type="evidence" value="ECO:0007669"/>
    <property type="project" value="UniProtKB-UniRule"/>
</dbReference>
<dbReference type="EMBL" id="BAVS01000010">
    <property type="protein sequence ID" value="GAE93176.1"/>
    <property type="molecule type" value="Genomic_DNA"/>
</dbReference>
<evidence type="ECO:0000256" key="1">
    <source>
        <dbReference type="ARBA" id="ARBA00001946"/>
    </source>
</evidence>
<keyword evidence="10 13" id="KW-0238">DNA-binding</keyword>
<dbReference type="InterPro" id="IPR028629">
    <property type="entry name" value="Cas9"/>
</dbReference>
<dbReference type="GO" id="GO:0051607">
    <property type="term" value="P:defense response to virus"/>
    <property type="evidence" value="ECO:0007669"/>
    <property type="project" value="UniProtKB-KW"/>
</dbReference>
<dbReference type="GO" id="GO:0003723">
    <property type="term" value="F:RNA binding"/>
    <property type="evidence" value="ECO:0007669"/>
    <property type="project" value="UniProtKB-UniRule"/>
</dbReference>
<evidence type="ECO:0000256" key="13">
    <source>
        <dbReference type="PROSITE-ProRule" id="PRU01085"/>
    </source>
</evidence>
<dbReference type="GO" id="GO:0016787">
    <property type="term" value="F:hydrolase activity"/>
    <property type="evidence" value="ECO:0007669"/>
    <property type="project" value="UniProtKB-KW"/>
</dbReference>
<dbReference type="Gene3D" id="3.30.420.10">
    <property type="entry name" value="Ribonuclease H-like superfamily/Ribonuclease H"/>
    <property type="match status" value="2"/>
</dbReference>
<keyword evidence="7" id="KW-0460">Magnesium</keyword>
<evidence type="ECO:0000256" key="2">
    <source>
        <dbReference type="ARBA" id="ARBA00005244"/>
    </source>
</evidence>
<dbReference type="InterPro" id="IPR003615">
    <property type="entry name" value="HNH_nuc"/>
</dbReference>
<keyword evidence="3 13" id="KW-0540">Nuclease</keyword>
<dbReference type="NCBIfam" id="TIGR01865">
    <property type="entry name" value="cas_Csn1"/>
    <property type="match status" value="1"/>
</dbReference>
<evidence type="ECO:0000256" key="8">
    <source>
        <dbReference type="ARBA" id="ARBA00022884"/>
    </source>
</evidence>
<protein>
    <recommendedName>
        <fullName evidence="14">HNH Cas9-type domain-containing protein</fullName>
    </recommendedName>
</protein>
<dbReference type="InterPro" id="IPR041383">
    <property type="entry name" value="RuvC_III"/>
</dbReference>
<keyword evidence="9" id="KW-0051">Antiviral defense</keyword>
<dbReference type="Pfam" id="PF13395">
    <property type="entry name" value="HNH_4"/>
    <property type="match status" value="1"/>
</dbReference>
<accession>W4VJ47</accession>
<evidence type="ECO:0000256" key="3">
    <source>
        <dbReference type="ARBA" id="ARBA00022722"/>
    </source>
</evidence>
<comment type="subunit">
    <text evidence="12">Monomer. Binds crRNA and tracrRNA.</text>
</comment>
<dbReference type="PROSITE" id="PS51749">
    <property type="entry name" value="HNH_CAS9"/>
    <property type="match status" value="1"/>
</dbReference>
<evidence type="ECO:0000256" key="12">
    <source>
        <dbReference type="ARBA" id="ARBA00046380"/>
    </source>
</evidence>